<accession>A0ABV6P9G2</accession>
<dbReference type="EMBL" id="JBHLUB010000002">
    <property type="protein sequence ID" value="MFC0581256.1"/>
    <property type="molecule type" value="Genomic_DNA"/>
</dbReference>
<proteinExistence type="predicted"/>
<feature type="region of interest" description="Disordered" evidence="1">
    <location>
        <begin position="41"/>
        <end position="70"/>
    </location>
</feature>
<keyword evidence="4" id="KW-1185">Reference proteome</keyword>
<evidence type="ECO:0000256" key="1">
    <source>
        <dbReference type="SAM" id="MobiDB-lite"/>
    </source>
</evidence>
<evidence type="ECO:0000313" key="3">
    <source>
        <dbReference type="EMBL" id="MFC0581256.1"/>
    </source>
</evidence>
<gene>
    <name evidence="3" type="ORF">ACFFFR_02475</name>
</gene>
<feature type="signal peptide" evidence="2">
    <location>
        <begin position="1"/>
        <end position="32"/>
    </location>
</feature>
<comment type="caution">
    <text evidence="3">The sequence shown here is derived from an EMBL/GenBank/DDBJ whole genome shotgun (WGS) entry which is preliminary data.</text>
</comment>
<feature type="chain" id="PRO_5046005222" evidence="2">
    <location>
        <begin position="33"/>
        <end position="132"/>
    </location>
</feature>
<feature type="region of interest" description="Disordered" evidence="1">
    <location>
        <begin position="100"/>
        <end position="132"/>
    </location>
</feature>
<evidence type="ECO:0000256" key="2">
    <source>
        <dbReference type="SAM" id="SignalP"/>
    </source>
</evidence>
<dbReference type="Proteomes" id="UP001589862">
    <property type="component" value="Unassembled WGS sequence"/>
</dbReference>
<feature type="compositionally biased region" description="Pro residues" evidence="1">
    <location>
        <begin position="54"/>
        <end position="64"/>
    </location>
</feature>
<keyword evidence="2" id="KW-0732">Signal</keyword>
<protein>
    <submittedName>
        <fullName evidence="3">Uncharacterized protein</fullName>
    </submittedName>
</protein>
<dbReference type="RefSeq" id="WP_377457946.1">
    <property type="nucleotide sequence ID" value="NZ_JBHLUB010000002.1"/>
</dbReference>
<organism evidence="3 4">
    <name type="scientific">Micrococcoides hystricis</name>
    <dbReference type="NCBI Taxonomy" id="1572761"/>
    <lineage>
        <taxon>Bacteria</taxon>
        <taxon>Bacillati</taxon>
        <taxon>Actinomycetota</taxon>
        <taxon>Actinomycetes</taxon>
        <taxon>Micrococcales</taxon>
        <taxon>Micrococcaceae</taxon>
        <taxon>Micrococcoides</taxon>
    </lineage>
</organism>
<sequence>MNSHRLIRLSSSKRSLAFAAAAGVGLSLTLGAAVPTQFPTAAAPTSQQVELDPRPIPTPLPTPCRTPVGDLERPLWCERVPGPIVDPVPEDLGKAAVQAVKSRNDDGTGGGFTDDDRDPLKDKENTSTEILA</sequence>
<reference evidence="3 4" key="1">
    <citation type="submission" date="2024-09" db="EMBL/GenBank/DDBJ databases">
        <authorList>
            <person name="Sun Q."/>
            <person name="Mori K."/>
        </authorList>
    </citation>
    <scope>NUCLEOTIDE SEQUENCE [LARGE SCALE GENOMIC DNA]</scope>
    <source>
        <strain evidence="3 4">NCAIM B.02604</strain>
    </source>
</reference>
<name>A0ABV6P9G2_9MICC</name>
<evidence type="ECO:0000313" key="4">
    <source>
        <dbReference type="Proteomes" id="UP001589862"/>
    </source>
</evidence>